<protein>
    <submittedName>
        <fullName evidence="2">Uncharacterized protein</fullName>
    </submittedName>
</protein>
<evidence type="ECO:0000256" key="1">
    <source>
        <dbReference type="SAM" id="MobiDB-lite"/>
    </source>
</evidence>
<reference evidence="2" key="1">
    <citation type="submission" date="2017-09" db="EMBL/GenBank/DDBJ databases">
        <title>Complete Genome Sequence of ansamitocin-producing Bacterium Actinosynnema pretiosum X47.</title>
        <authorList>
            <person name="Cao G."/>
            <person name="Zong G."/>
            <person name="Zhong C."/>
            <person name="Fu J."/>
        </authorList>
    </citation>
    <scope>NUCLEOTIDE SEQUENCE [LARGE SCALE GENOMIC DNA]</scope>
    <source>
        <strain evidence="2">X47</strain>
    </source>
</reference>
<evidence type="ECO:0000313" key="2">
    <source>
        <dbReference type="EMBL" id="ATE54361.1"/>
    </source>
</evidence>
<organism evidence="2 3">
    <name type="scientific">Actinosynnema pretiosum</name>
    <dbReference type="NCBI Taxonomy" id="42197"/>
    <lineage>
        <taxon>Bacteria</taxon>
        <taxon>Bacillati</taxon>
        <taxon>Actinomycetota</taxon>
        <taxon>Actinomycetes</taxon>
        <taxon>Pseudonocardiales</taxon>
        <taxon>Pseudonocardiaceae</taxon>
        <taxon>Actinosynnema</taxon>
    </lineage>
</organism>
<dbReference type="RefSeq" id="WP_096493434.1">
    <property type="nucleotide sequence ID" value="NZ_CP023445.1"/>
</dbReference>
<dbReference type="KEGG" id="apre:CNX65_14560"/>
<name>A0A290Z5N0_9PSEU</name>
<proteinExistence type="predicted"/>
<dbReference type="Proteomes" id="UP000218505">
    <property type="component" value="Chromosome"/>
</dbReference>
<dbReference type="AlphaFoldDB" id="A0A290Z5N0"/>
<gene>
    <name evidence="2" type="ORF">CNX65_14560</name>
</gene>
<feature type="compositionally biased region" description="Pro residues" evidence="1">
    <location>
        <begin position="1"/>
        <end position="10"/>
    </location>
</feature>
<feature type="region of interest" description="Disordered" evidence="1">
    <location>
        <begin position="1"/>
        <end position="26"/>
    </location>
</feature>
<dbReference type="EMBL" id="CP023445">
    <property type="protein sequence ID" value="ATE54361.1"/>
    <property type="molecule type" value="Genomic_DNA"/>
</dbReference>
<evidence type="ECO:0000313" key="3">
    <source>
        <dbReference type="Proteomes" id="UP000218505"/>
    </source>
</evidence>
<accession>A0A290Z5N0</accession>
<sequence>MRRTADPPPEITAANLPTPELAERSTDPAVLRQVRGFAEAQATAARVELRRLLDLAPLPGPDRVRAFESAHARLVKWRYETALRTPGRLGRGLPHDPERFRVRLADDSPNCDRLGYLGRLRDGSTWNGEARLYTGGADTPAHRVMLRYGRRALARFEQTGTPGDELRNLVVLSDGRVVVGNSLVRGDRARRVGRELAERVARRRGVAPQMELGGEPLYAVTAPTASRSVLFAEAMRELGHARPGDVAPWQRARYLLYQAPLTKKGSDAVTRTFLVAVGAFLLGTTPTLERDTDLRCMVDGQEGATTMPGDPSVEVALGTG</sequence>
<keyword evidence="3" id="KW-1185">Reference proteome</keyword>